<dbReference type="OrthoDB" id="663011at2"/>
<feature type="domain" description="Cyclic nucleotide-binding" evidence="1">
    <location>
        <begin position="14"/>
        <end position="112"/>
    </location>
</feature>
<sequence>MTDFENFIKSRVVINQSELEQILCAFSRKTIEKGQLILKRGQTAHQYFYIQSGTVRFFFGEFDAQLTAWVIFKNEFFAEISSLNPQKPTRFNIEATEKTELLCISKADMDRLYQQFPVWQEFGRKLWEEMSIRMIDRILTFQTKTAEEHYLEYLNTPDFLQKVPVNQIASYLGITPNALSRIRKNIK</sequence>
<dbReference type="Gene3D" id="2.60.120.10">
    <property type="entry name" value="Jelly Rolls"/>
    <property type="match status" value="1"/>
</dbReference>
<dbReference type="InterPro" id="IPR018490">
    <property type="entry name" value="cNMP-bd_dom_sf"/>
</dbReference>
<dbReference type="Proteomes" id="UP000286701">
    <property type="component" value="Unassembled WGS sequence"/>
</dbReference>
<comment type="caution">
    <text evidence="2">The sequence shown here is derived from an EMBL/GenBank/DDBJ whole genome shotgun (WGS) entry which is preliminary data.</text>
</comment>
<evidence type="ECO:0000313" key="2">
    <source>
        <dbReference type="EMBL" id="RWY47383.1"/>
    </source>
</evidence>
<dbReference type="AlphaFoldDB" id="A0A3S4Y4P9"/>
<gene>
    <name evidence="2" type="ORF">EPL05_22035</name>
</gene>
<dbReference type="InterPro" id="IPR000595">
    <property type="entry name" value="cNMP-bd_dom"/>
</dbReference>
<evidence type="ECO:0000313" key="3">
    <source>
        <dbReference type="Proteomes" id="UP000286701"/>
    </source>
</evidence>
<dbReference type="CDD" id="cd00038">
    <property type="entry name" value="CAP_ED"/>
    <property type="match status" value="1"/>
</dbReference>
<organism evidence="2 3">
    <name type="scientific">Mucilaginibacter gilvus</name>
    <dbReference type="NCBI Taxonomy" id="2305909"/>
    <lineage>
        <taxon>Bacteria</taxon>
        <taxon>Pseudomonadati</taxon>
        <taxon>Bacteroidota</taxon>
        <taxon>Sphingobacteriia</taxon>
        <taxon>Sphingobacteriales</taxon>
        <taxon>Sphingobacteriaceae</taxon>
        <taxon>Mucilaginibacter</taxon>
    </lineage>
</organism>
<name>A0A3S4Y4P9_9SPHI</name>
<dbReference type="EMBL" id="SBIW01000026">
    <property type="protein sequence ID" value="RWY47383.1"/>
    <property type="molecule type" value="Genomic_DNA"/>
</dbReference>
<reference evidence="2 3" key="1">
    <citation type="submission" date="2019-01" db="EMBL/GenBank/DDBJ databases">
        <title>Mucilaginibacter antarcticum sp. nov., isolated from antarctic soil.</title>
        <authorList>
            <person name="Yan Y.-Q."/>
            <person name="Du Z.-J."/>
        </authorList>
    </citation>
    <scope>NUCLEOTIDE SEQUENCE [LARGE SCALE GENOMIC DNA]</scope>
    <source>
        <strain evidence="2 3">F01003</strain>
    </source>
</reference>
<evidence type="ECO:0000259" key="1">
    <source>
        <dbReference type="PROSITE" id="PS50042"/>
    </source>
</evidence>
<proteinExistence type="predicted"/>
<protein>
    <submittedName>
        <fullName evidence="2">Crp/Fnr family transcriptional regulator</fullName>
    </submittedName>
</protein>
<dbReference type="PROSITE" id="PS50042">
    <property type="entry name" value="CNMP_BINDING_3"/>
    <property type="match status" value="1"/>
</dbReference>
<keyword evidence="3" id="KW-1185">Reference proteome</keyword>
<dbReference type="InterPro" id="IPR014710">
    <property type="entry name" value="RmlC-like_jellyroll"/>
</dbReference>
<dbReference type="SUPFAM" id="SSF51206">
    <property type="entry name" value="cAMP-binding domain-like"/>
    <property type="match status" value="1"/>
</dbReference>
<accession>A0A3S4Y4P9</accession>
<dbReference type="Pfam" id="PF00027">
    <property type="entry name" value="cNMP_binding"/>
    <property type="match status" value="1"/>
</dbReference>